<reference evidence="8 9" key="1">
    <citation type="submission" date="2015-08" db="EMBL/GenBank/DDBJ databases">
        <title>Investigation of the bacterial diversity of lava forest soil.</title>
        <authorList>
            <person name="Lee J.S."/>
        </authorList>
    </citation>
    <scope>NUCLEOTIDE SEQUENCE [LARGE SCALE GENOMIC DNA]</scope>
    <source>
        <strain evidence="8 9">GJW-30</strain>
    </source>
</reference>
<dbReference type="PANTHER" id="PTHR23519:SF1">
    <property type="entry name" value="AUTOPHAGY-RELATED PROTEIN 22"/>
    <property type="match status" value="1"/>
</dbReference>
<name>A0A0S3PQB5_9BRAD</name>
<evidence type="ECO:0000313" key="9">
    <source>
        <dbReference type="Proteomes" id="UP000236884"/>
    </source>
</evidence>
<feature type="transmembrane region" description="Helical" evidence="6">
    <location>
        <begin position="58"/>
        <end position="79"/>
    </location>
</feature>
<evidence type="ECO:0000256" key="3">
    <source>
        <dbReference type="ARBA" id="ARBA00022692"/>
    </source>
</evidence>
<feature type="transmembrane region" description="Helical" evidence="6">
    <location>
        <begin position="91"/>
        <end position="110"/>
    </location>
</feature>
<keyword evidence="3 6" id="KW-0812">Transmembrane</keyword>
<dbReference type="GO" id="GO:0022857">
    <property type="term" value="F:transmembrane transporter activity"/>
    <property type="evidence" value="ECO:0007669"/>
    <property type="project" value="InterPro"/>
</dbReference>
<keyword evidence="5 6" id="KW-0472">Membrane</keyword>
<evidence type="ECO:0000256" key="5">
    <source>
        <dbReference type="ARBA" id="ARBA00023136"/>
    </source>
</evidence>
<feature type="transmembrane region" description="Helical" evidence="6">
    <location>
        <begin position="206"/>
        <end position="225"/>
    </location>
</feature>
<feature type="transmembrane region" description="Helical" evidence="6">
    <location>
        <begin position="20"/>
        <end position="46"/>
    </location>
</feature>
<dbReference type="OrthoDB" id="9768783at2"/>
<dbReference type="PANTHER" id="PTHR23519">
    <property type="entry name" value="AUTOPHAGY-RELATED PROTEIN 22"/>
    <property type="match status" value="1"/>
</dbReference>
<dbReference type="GO" id="GO:0012505">
    <property type="term" value="C:endomembrane system"/>
    <property type="evidence" value="ECO:0007669"/>
    <property type="project" value="UniProtKB-SubCell"/>
</dbReference>
<evidence type="ECO:0000256" key="2">
    <source>
        <dbReference type="ARBA" id="ARBA00022448"/>
    </source>
</evidence>
<dbReference type="Pfam" id="PF11700">
    <property type="entry name" value="ATG22"/>
    <property type="match status" value="1"/>
</dbReference>
<feature type="transmembrane region" description="Helical" evidence="6">
    <location>
        <begin position="328"/>
        <end position="350"/>
    </location>
</feature>
<feature type="transmembrane region" description="Helical" evidence="6">
    <location>
        <begin position="370"/>
        <end position="393"/>
    </location>
</feature>
<protein>
    <submittedName>
        <fullName evidence="8">Vacuole effluxer Atg22 like protein</fullName>
    </submittedName>
</protein>
<organism evidence="8 9">
    <name type="scientific">Variibacter gotjawalensis</name>
    <dbReference type="NCBI Taxonomy" id="1333996"/>
    <lineage>
        <taxon>Bacteria</taxon>
        <taxon>Pseudomonadati</taxon>
        <taxon>Pseudomonadota</taxon>
        <taxon>Alphaproteobacteria</taxon>
        <taxon>Hyphomicrobiales</taxon>
        <taxon>Nitrobacteraceae</taxon>
        <taxon>Variibacter</taxon>
    </lineage>
</organism>
<evidence type="ECO:0000256" key="6">
    <source>
        <dbReference type="SAM" id="Phobius"/>
    </source>
</evidence>
<evidence type="ECO:0000259" key="7">
    <source>
        <dbReference type="PROSITE" id="PS50850"/>
    </source>
</evidence>
<feature type="transmembrane region" description="Helical" evidence="6">
    <location>
        <begin position="436"/>
        <end position="455"/>
    </location>
</feature>
<gene>
    <name evidence="8" type="ORF">GJW-30_1_00651</name>
</gene>
<dbReference type="Gene3D" id="1.20.1250.20">
    <property type="entry name" value="MFS general substrate transporter like domains"/>
    <property type="match status" value="1"/>
</dbReference>
<feature type="transmembrane region" description="Helical" evidence="6">
    <location>
        <begin position="157"/>
        <end position="178"/>
    </location>
</feature>
<evidence type="ECO:0000313" key="8">
    <source>
        <dbReference type="EMBL" id="BAT58135.1"/>
    </source>
</evidence>
<sequence length="460" mass="48852">MTFRGVPDVDPQPAPRRALFGWALFDWAAQPYFTLITTFIYAPYFANAVAANPVQGQAIWGYATAFAGLLIALGSPFLGGVADASGRRKPWILAFGCLLVVGSSCLWFGRPAAPETVPIVLLAFIIATIGTEFATVFNNAMMPTLVKPEQLGKLSGIGWATGYVGGVLSLFVMLLFMVGDPQTGKTLIGLNPIFGLDPAAREGDRAAGPLTAIWFVIFIIPMFLFTPDTPARMPVSDAMRQGVSRLREALNHLKEHPNTATFLIANMIYADGLVALFAFGGIFASSTFDWGTTELGIFGILTAISGTFGALIGGFLDNRLGSKGVVMISLGLLLCSVIAILCIGRDYIFWMTVAPATPGDGLFASAPEKMYVLIGIMIGFAAGPMQAASRTLLARLSPPQRMAQFFGLFALSGRVTSFLGPLLVGIVTAATASQRGGMMVLILFFTVGLVLLSRVKAPQP</sequence>
<dbReference type="SUPFAM" id="SSF103473">
    <property type="entry name" value="MFS general substrate transporter"/>
    <property type="match status" value="1"/>
</dbReference>
<comment type="subcellular location">
    <subcellularLocation>
        <location evidence="1">Endomembrane system</location>
        <topology evidence="1">Multi-pass membrane protein</topology>
    </subcellularLocation>
</comment>
<dbReference type="AlphaFoldDB" id="A0A0S3PQB5"/>
<dbReference type="InterPro" id="IPR036259">
    <property type="entry name" value="MFS_trans_sf"/>
</dbReference>
<accession>A0A0S3PQB5</accession>
<dbReference type="KEGG" id="vgo:GJW-30_1_00651"/>
<dbReference type="InterPro" id="IPR020846">
    <property type="entry name" value="MFS_dom"/>
</dbReference>
<dbReference type="InterPro" id="IPR024671">
    <property type="entry name" value="Atg22-like"/>
</dbReference>
<keyword evidence="9" id="KW-1185">Reference proteome</keyword>
<feature type="transmembrane region" description="Helical" evidence="6">
    <location>
        <begin position="260"/>
        <end position="283"/>
    </location>
</feature>
<feature type="transmembrane region" description="Helical" evidence="6">
    <location>
        <begin position="116"/>
        <end position="137"/>
    </location>
</feature>
<dbReference type="InterPro" id="IPR050495">
    <property type="entry name" value="ATG22/LtaA_families"/>
</dbReference>
<dbReference type="EMBL" id="AP014946">
    <property type="protein sequence ID" value="BAT58135.1"/>
    <property type="molecule type" value="Genomic_DNA"/>
</dbReference>
<dbReference type="Proteomes" id="UP000236884">
    <property type="component" value="Chromosome"/>
</dbReference>
<keyword evidence="2" id="KW-0813">Transport</keyword>
<keyword evidence="4 6" id="KW-1133">Transmembrane helix</keyword>
<feature type="transmembrane region" description="Helical" evidence="6">
    <location>
        <begin position="405"/>
        <end position="430"/>
    </location>
</feature>
<dbReference type="RefSeq" id="WP_096351598.1">
    <property type="nucleotide sequence ID" value="NZ_AP014946.1"/>
</dbReference>
<evidence type="ECO:0000256" key="4">
    <source>
        <dbReference type="ARBA" id="ARBA00022989"/>
    </source>
</evidence>
<evidence type="ECO:0000256" key="1">
    <source>
        <dbReference type="ARBA" id="ARBA00004127"/>
    </source>
</evidence>
<dbReference type="PROSITE" id="PS50850">
    <property type="entry name" value="MFS"/>
    <property type="match status" value="1"/>
</dbReference>
<feature type="transmembrane region" description="Helical" evidence="6">
    <location>
        <begin position="295"/>
        <end position="316"/>
    </location>
</feature>
<proteinExistence type="predicted"/>
<feature type="domain" description="Major facilitator superfamily (MFS) profile" evidence="7">
    <location>
        <begin position="258"/>
        <end position="460"/>
    </location>
</feature>